<dbReference type="SUPFAM" id="SSF52833">
    <property type="entry name" value="Thioredoxin-like"/>
    <property type="match status" value="1"/>
</dbReference>
<dbReference type="PANTHER" id="PTHR34386">
    <property type="entry name" value="GLUTAREDOXIN"/>
    <property type="match status" value="1"/>
</dbReference>
<sequence length="85" mass="10058">MMAQNKRIIIWSKKACPNCEEVKNYLSEAGYKYTSIDVENKDYLRDVLETKYGIRHVPVIEVGSEQVYEAIWEKDFEKLKILINK</sequence>
<dbReference type="Gene3D" id="3.40.30.10">
    <property type="entry name" value="Glutaredoxin"/>
    <property type="match status" value="1"/>
</dbReference>
<dbReference type="PANTHER" id="PTHR34386:SF1">
    <property type="entry name" value="GLUTAREDOXIN-LIKE PROTEIN NRDH"/>
    <property type="match status" value="1"/>
</dbReference>
<dbReference type="Proteomes" id="UP001224122">
    <property type="component" value="Unassembled WGS sequence"/>
</dbReference>
<dbReference type="CDD" id="cd02976">
    <property type="entry name" value="NrdH"/>
    <property type="match status" value="1"/>
</dbReference>
<accession>A0ABT9Y114</accession>
<evidence type="ECO:0000313" key="3">
    <source>
        <dbReference type="Proteomes" id="UP001224122"/>
    </source>
</evidence>
<evidence type="ECO:0000313" key="2">
    <source>
        <dbReference type="EMBL" id="MDQ0201512.1"/>
    </source>
</evidence>
<dbReference type="EMBL" id="JAUSTW010000009">
    <property type="protein sequence ID" value="MDQ0201512.1"/>
    <property type="molecule type" value="Genomic_DNA"/>
</dbReference>
<comment type="caution">
    <text evidence="2">The sequence shown here is derived from an EMBL/GenBank/DDBJ whole genome shotgun (WGS) entry which is preliminary data.</text>
</comment>
<dbReference type="InterPro" id="IPR051548">
    <property type="entry name" value="Grx-like_ET"/>
</dbReference>
<protein>
    <submittedName>
        <fullName evidence="2">Glutaredoxin</fullName>
    </submittedName>
</protein>
<reference evidence="2 3" key="1">
    <citation type="submission" date="2023-07" db="EMBL/GenBank/DDBJ databases">
        <title>Genomic Encyclopedia of Type Strains, Phase IV (KMG-IV): sequencing the most valuable type-strain genomes for metagenomic binning, comparative biology and taxonomic classification.</title>
        <authorList>
            <person name="Goeker M."/>
        </authorList>
    </citation>
    <scope>NUCLEOTIDE SEQUENCE [LARGE SCALE GENOMIC DNA]</scope>
    <source>
        <strain evidence="2 3">DSM 27594</strain>
    </source>
</reference>
<proteinExistence type="predicted"/>
<dbReference type="Pfam" id="PF00462">
    <property type="entry name" value="Glutaredoxin"/>
    <property type="match status" value="1"/>
</dbReference>
<keyword evidence="3" id="KW-1185">Reference proteome</keyword>
<dbReference type="InterPro" id="IPR036249">
    <property type="entry name" value="Thioredoxin-like_sf"/>
</dbReference>
<organism evidence="2 3">
    <name type="scientific">Neobacillus ginsengisoli</name>
    <dbReference type="NCBI Taxonomy" id="904295"/>
    <lineage>
        <taxon>Bacteria</taxon>
        <taxon>Bacillati</taxon>
        <taxon>Bacillota</taxon>
        <taxon>Bacilli</taxon>
        <taxon>Bacillales</taxon>
        <taxon>Bacillaceae</taxon>
        <taxon>Neobacillus</taxon>
    </lineage>
</organism>
<feature type="domain" description="Glutaredoxin" evidence="1">
    <location>
        <begin position="8"/>
        <end position="65"/>
    </location>
</feature>
<dbReference type="InterPro" id="IPR002109">
    <property type="entry name" value="Glutaredoxin"/>
</dbReference>
<gene>
    <name evidence="2" type="ORF">J2S10_004718</name>
</gene>
<dbReference type="PROSITE" id="PS51354">
    <property type="entry name" value="GLUTAREDOXIN_2"/>
    <property type="match status" value="1"/>
</dbReference>
<name>A0ABT9Y114_9BACI</name>
<evidence type="ECO:0000259" key="1">
    <source>
        <dbReference type="Pfam" id="PF00462"/>
    </source>
</evidence>